<dbReference type="EMBL" id="WHUT02000011">
    <property type="protein sequence ID" value="NUB46075.1"/>
    <property type="molecule type" value="Genomic_DNA"/>
</dbReference>
<dbReference type="PANTHER" id="PTHR12526">
    <property type="entry name" value="GLYCOSYLTRANSFERASE"/>
    <property type="match status" value="1"/>
</dbReference>
<evidence type="ECO:0000313" key="4">
    <source>
        <dbReference type="Proteomes" id="UP000484076"/>
    </source>
</evidence>
<reference evidence="3" key="1">
    <citation type="submission" date="2020-05" db="EMBL/GenBank/DDBJ databases">
        <title>Fertoebacter nigrum gen. nov., sp. nov., a new member of the family Rhodobacteraceae.</title>
        <authorList>
            <person name="Szuroczki S."/>
            <person name="Abbaszade G."/>
            <person name="Buni D."/>
            <person name="Schumann P."/>
            <person name="Toth E."/>
        </authorList>
    </citation>
    <scope>NUCLEOTIDE SEQUENCE</scope>
    <source>
        <strain evidence="3">RG-N-1a</strain>
    </source>
</reference>
<dbReference type="Pfam" id="PF13692">
    <property type="entry name" value="Glyco_trans_1_4"/>
    <property type="match status" value="1"/>
</dbReference>
<evidence type="ECO:0000256" key="1">
    <source>
        <dbReference type="ARBA" id="ARBA00022676"/>
    </source>
</evidence>
<keyword evidence="2" id="KW-0808">Transferase</keyword>
<proteinExistence type="predicted"/>
<organism evidence="3 4">
    <name type="scientific">Fertoeibacter niger</name>
    <dbReference type="NCBI Taxonomy" id="2656921"/>
    <lineage>
        <taxon>Bacteria</taxon>
        <taxon>Pseudomonadati</taxon>
        <taxon>Pseudomonadota</taxon>
        <taxon>Alphaproteobacteria</taxon>
        <taxon>Rhodobacterales</taxon>
        <taxon>Paracoccaceae</taxon>
        <taxon>Fertoeibacter</taxon>
    </lineage>
</organism>
<keyword evidence="4" id="KW-1185">Reference proteome</keyword>
<keyword evidence="1" id="KW-0328">Glycosyltransferase</keyword>
<accession>A0A8X8H2S7</accession>
<comment type="caution">
    <text evidence="3">The sequence shown here is derived from an EMBL/GenBank/DDBJ whole genome shotgun (WGS) entry which is preliminary data.</text>
</comment>
<name>A0A8X8H2S7_9RHOB</name>
<evidence type="ECO:0000313" key="3">
    <source>
        <dbReference type="EMBL" id="NUB46075.1"/>
    </source>
</evidence>
<dbReference type="AlphaFoldDB" id="A0A8X8H2S7"/>
<dbReference type="RefSeq" id="WP_152828246.1">
    <property type="nucleotide sequence ID" value="NZ_WHUT02000011.1"/>
</dbReference>
<dbReference type="CDD" id="cd01635">
    <property type="entry name" value="Glycosyltransferase_GTB-type"/>
    <property type="match status" value="1"/>
</dbReference>
<sequence length="408" mass="43199">MDKGTGSGPGLLLIAPAPVVDHGQGRLTLDVKFTDGMRRQAALWAGLTGGKAAVVLWRGTQGMPFGAEYAQSDLGFDLILLPQGAPLPDDLLAGRAVVAASADMPGVWDLPQACATAGAALVYTIEYTLQTRLQIVGLDASRGVLRKGWSALWTLRQERQRRRAFRRADAVQANGFPAFEAYRGLNADTLLYLDSRIGAGMLATGAEMQARAARLQAGAALRLVHSGRLEPMKGAQDLLPVARALATRGVDFTLDIFGTGSLAPVIAAGMAEPLLAGRVRLHDPVDFDTVLVPHLRTRADLFLSCHRQADPSCTYLESMGCGLPVAGYDNAMWQALMQASGAGWAVPLGDIGALAAQVAALAAAPDRVLAAGQRAWAYASAHDFETEFALRMQHMAAVLQRRQGGEPA</sequence>
<gene>
    <name evidence="3" type="ORF">GEU84_016880</name>
</gene>
<dbReference type="PANTHER" id="PTHR12526:SF510">
    <property type="entry name" value="D-INOSITOL 3-PHOSPHATE GLYCOSYLTRANSFERASE"/>
    <property type="match status" value="1"/>
</dbReference>
<protein>
    <submittedName>
        <fullName evidence="3">Glycosyltransferase</fullName>
    </submittedName>
</protein>
<dbReference type="Gene3D" id="3.40.50.2000">
    <property type="entry name" value="Glycogen Phosphorylase B"/>
    <property type="match status" value="1"/>
</dbReference>
<evidence type="ECO:0000256" key="2">
    <source>
        <dbReference type="ARBA" id="ARBA00022679"/>
    </source>
</evidence>
<dbReference type="Proteomes" id="UP000484076">
    <property type="component" value="Unassembled WGS sequence"/>
</dbReference>
<dbReference type="GO" id="GO:0016757">
    <property type="term" value="F:glycosyltransferase activity"/>
    <property type="evidence" value="ECO:0007669"/>
    <property type="project" value="UniProtKB-KW"/>
</dbReference>
<dbReference type="SUPFAM" id="SSF53756">
    <property type="entry name" value="UDP-Glycosyltransferase/glycogen phosphorylase"/>
    <property type="match status" value="1"/>
</dbReference>